<organism evidence="1 2">
    <name type="scientific">Cajanus cajan</name>
    <name type="common">Pigeon pea</name>
    <name type="synonym">Cajanus indicus</name>
    <dbReference type="NCBI Taxonomy" id="3821"/>
    <lineage>
        <taxon>Eukaryota</taxon>
        <taxon>Viridiplantae</taxon>
        <taxon>Streptophyta</taxon>
        <taxon>Embryophyta</taxon>
        <taxon>Tracheophyta</taxon>
        <taxon>Spermatophyta</taxon>
        <taxon>Magnoliopsida</taxon>
        <taxon>eudicotyledons</taxon>
        <taxon>Gunneridae</taxon>
        <taxon>Pentapetalae</taxon>
        <taxon>rosids</taxon>
        <taxon>fabids</taxon>
        <taxon>Fabales</taxon>
        <taxon>Fabaceae</taxon>
        <taxon>Papilionoideae</taxon>
        <taxon>50 kb inversion clade</taxon>
        <taxon>NPAAA clade</taxon>
        <taxon>indigoferoid/millettioid clade</taxon>
        <taxon>Phaseoleae</taxon>
        <taxon>Cajanus</taxon>
    </lineage>
</organism>
<keyword evidence="2" id="KW-1185">Reference proteome</keyword>
<dbReference type="PANTHER" id="PTHR34285">
    <property type="entry name" value="OS08G0510800 PROTEIN"/>
    <property type="match status" value="1"/>
</dbReference>
<protein>
    <submittedName>
        <fullName evidence="1">Uncharacterized protein</fullName>
    </submittedName>
</protein>
<sequence length="214" mass="23357">MKLSLKLEGEDEKEKYSTQIMTAKVPISICSNPFISGVTATTSTHSPSHFSFSLSTNFPSGPSLRLSYSPSASLPFSLSLKSGLGLLGSPAHSPLVFSANFSLSPSHSPLPSFFLHFKPQLGHFSLHKTVFSENNAQPLSHPPAPEIVTDGSSSGWHNLKLEPCVDSNNTHQLNPNTDSKHALSSKMLLNLYINRLLVILAMNQLFKMLLKRKT</sequence>
<dbReference type="AlphaFoldDB" id="A0A151TJ01"/>
<dbReference type="Proteomes" id="UP000075243">
    <property type="component" value="Chromosome 6"/>
</dbReference>
<reference evidence="1 2" key="1">
    <citation type="journal article" date="2012" name="Nat. Biotechnol.">
        <title>Draft genome sequence of pigeonpea (Cajanus cajan), an orphan legume crop of resource-poor farmers.</title>
        <authorList>
            <person name="Varshney R.K."/>
            <person name="Chen W."/>
            <person name="Li Y."/>
            <person name="Bharti A.K."/>
            <person name="Saxena R.K."/>
            <person name="Schlueter J.A."/>
            <person name="Donoghue M.T."/>
            <person name="Azam S."/>
            <person name="Fan G."/>
            <person name="Whaley A.M."/>
            <person name="Farmer A.D."/>
            <person name="Sheridan J."/>
            <person name="Iwata A."/>
            <person name="Tuteja R."/>
            <person name="Penmetsa R.V."/>
            <person name="Wu W."/>
            <person name="Upadhyaya H.D."/>
            <person name="Yang S.P."/>
            <person name="Shah T."/>
            <person name="Saxena K.B."/>
            <person name="Michael T."/>
            <person name="McCombie W.R."/>
            <person name="Yang B."/>
            <person name="Zhang G."/>
            <person name="Yang H."/>
            <person name="Wang J."/>
            <person name="Spillane C."/>
            <person name="Cook D.R."/>
            <person name="May G.D."/>
            <person name="Xu X."/>
            <person name="Jackson S.A."/>
        </authorList>
    </citation>
    <scope>NUCLEOTIDE SEQUENCE [LARGE SCALE GENOMIC DNA]</scope>
    <source>
        <strain evidence="2">cv. Asha</strain>
    </source>
</reference>
<name>A0A151TJ01_CAJCA</name>
<dbReference type="EMBL" id="CM003608">
    <property type="protein sequence ID" value="KYP67037.1"/>
    <property type="molecule type" value="Genomic_DNA"/>
</dbReference>
<evidence type="ECO:0000313" key="2">
    <source>
        <dbReference type="Proteomes" id="UP000075243"/>
    </source>
</evidence>
<dbReference type="Gramene" id="C.cajan_12956.t">
    <property type="protein sequence ID" value="C.cajan_12956.t.cds1"/>
    <property type="gene ID" value="C.cajan_12956"/>
</dbReference>
<accession>A0A151TJ01</accession>
<evidence type="ECO:0000313" key="1">
    <source>
        <dbReference type="EMBL" id="KYP67037.1"/>
    </source>
</evidence>
<dbReference type="STRING" id="3821.A0A151TJ01"/>
<gene>
    <name evidence="1" type="ORF">KK1_013357</name>
</gene>
<proteinExistence type="predicted"/>
<dbReference type="PANTHER" id="PTHR34285:SF6">
    <property type="entry name" value="TRANSMEMBRANE PROTEIN"/>
    <property type="match status" value="1"/>
</dbReference>